<dbReference type="KEGG" id="fax:FUAX_27540"/>
<reference evidence="1 2" key="1">
    <citation type="submission" date="2021-12" db="EMBL/GenBank/DDBJ databases">
        <title>Genome sequencing of bacteria with rrn-lacking chromosome and rrn-plasmid.</title>
        <authorList>
            <person name="Anda M."/>
            <person name="Iwasaki W."/>
        </authorList>
    </citation>
    <scope>NUCLEOTIDE SEQUENCE [LARGE SCALE GENOMIC DNA]</scope>
    <source>
        <strain evidence="1 2">DSM 100852</strain>
    </source>
</reference>
<evidence type="ECO:0000313" key="2">
    <source>
        <dbReference type="Proteomes" id="UP001348817"/>
    </source>
</evidence>
<organism evidence="1 2">
    <name type="scientific">Fulvitalea axinellae</name>
    <dbReference type="NCBI Taxonomy" id="1182444"/>
    <lineage>
        <taxon>Bacteria</taxon>
        <taxon>Pseudomonadati</taxon>
        <taxon>Bacteroidota</taxon>
        <taxon>Cytophagia</taxon>
        <taxon>Cytophagales</taxon>
        <taxon>Persicobacteraceae</taxon>
        <taxon>Fulvitalea</taxon>
    </lineage>
</organism>
<sequence length="220" mass="26492">MVVGYNNIRVLITQDSSVLLYDNFTKLPFIMKRENKCKPYDRYLYIYQIFSDELIEEVKRECLNFNSRKNLEKDDAFFRFTKWGRQNNEVALFTIHAYASFQIPKDFDCIFDIDNPENVEYTECILSQSIYECLHPINKIEGGHKHLCLFKFKKEVPGIIHKLHVKKEKISHDPQDMVRLGICSREDYNDIKDRILYLDKLKKRHGPDWWKYDREAHKKN</sequence>
<dbReference type="AlphaFoldDB" id="A0AAU9CTG9"/>
<dbReference type="EMBL" id="AP025314">
    <property type="protein sequence ID" value="BDD10322.1"/>
    <property type="molecule type" value="Genomic_DNA"/>
</dbReference>
<name>A0AAU9CTG9_9BACT</name>
<proteinExistence type="predicted"/>
<keyword evidence="2" id="KW-1185">Reference proteome</keyword>
<accession>A0AAU9CTG9</accession>
<gene>
    <name evidence="1" type="ORF">FUAX_27540</name>
</gene>
<dbReference type="Proteomes" id="UP001348817">
    <property type="component" value="Chromosome"/>
</dbReference>
<protein>
    <submittedName>
        <fullName evidence="1">Uncharacterized protein</fullName>
    </submittedName>
</protein>
<evidence type="ECO:0000313" key="1">
    <source>
        <dbReference type="EMBL" id="BDD10322.1"/>
    </source>
</evidence>